<protein>
    <submittedName>
        <fullName evidence="3">Uncharacterized protein</fullName>
    </submittedName>
</protein>
<feature type="region of interest" description="Disordered" evidence="2">
    <location>
        <begin position="217"/>
        <end position="251"/>
    </location>
</feature>
<reference evidence="3" key="1">
    <citation type="submission" date="2013-07" db="EMBL/GenBank/DDBJ databases">
        <title>The genome of an arbuscular mycorrhizal fungus provides insights into the evolution of the oldest plant symbiosis.</title>
        <authorList>
            <consortium name="DOE Joint Genome Institute"/>
            <person name="Tisserant E."/>
            <person name="Malbreil M."/>
            <person name="Kuo A."/>
            <person name="Kohler A."/>
            <person name="Symeonidi A."/>
            <person name="Balestrini R."/>
            <person name="Charron P."/>
            <person name="Duensing N."/>
            <person name="Frei-dit-Frey N."/>
            <person name="Gianinazzi-Pearson V."/>
            <person name="Gilbert B."/>
            <person name="Handa Y."/>
            <person name="Hijri M."/>
            <person name="Kaul R."/>
            <person name="Kawaguchi M."/>
            <person name="Krajinski F."/>
            <person name="Lammers P."/>
            <person name="Lapierre D."/>
            <person name="Masclaux F.G."/>
            <person name="Murat C."/>
            <person name="Morin E."/>
            <person name="Ndikumana S."/>
            <person name="Pagni M."/>
            <person name="Petitpierre D."/>
            <person name="Requena N."/>
            <person name="Rosikiewicz P."/>
            <person name="Riley R."/>
            <person name="Saito K."/>
            <person name="San Clemente H."/>
            <person name="Shapiro H."/>
            <person name="van Tuinen D."/>
            <person name="Becard G."/>
            <person name="Bonfante P."/>
            <person name="Paszkowski U."/>
            <person name="Shachar-Hill Y."/>
            <person name="Young J.P."/>
            <person name="Sanders I.R."/>
            <person name="Henrissat B."/>
            <person name="Rensing S.A."/>
            <person name="Grigoriev I.V."/>
            <person name="Corradi N."/>
            <person name="Roux C."/>
            <person name="Martin F."/>
        </authorList>
    </citation>
    <scope>NUCLEOTIDE SEQUENCE</scope>
    <source>
        <strain evidence="3">DAOM 197198</strain>
    </source>
</reference>
<feature type="compositionally biased region" description="Basic and acidic residues" evidence="2">
    <location>
        <begin position="115"/>
        <end position="134"/>
    </location>
</feature>
<evidence type="ECO:0000313" key="3">
    <source>
        <dbReference type="EMBL" id="ESA06410.1"/>
    </source>
</evidence>
<dbReference type="HOGENOM" id="CLU_997999_0_0_1"/>
<gene>
    <name evidence="3" type="ORF">GLOINDRAFT_34227</name>
</gene>
<proteinExistence type="predicted"/>
<dbReference type="AlphaFoldDB" id="U9TE46"/>
<feature type="compositionally biased region" description="Basic residues" evidence="2">
    <location>
        <begin position="92"/>
        <end position="114"/>
    </location>
</feature>
<feature type="coiled-coil region" evidence="1">
    <location>
        <begin position="4"/>
        <end position="31"/>
    </location>
</feature>
<feature type="region of interest" description="Disordered" evidence="2">
    <location>
        <begin position="84"/>
        <end position="187"/>
    </location>
</feature>
<name>U9TE46_RHIID</name>
<organism evidence="3">
    <name type="scientific">Rhizophagus irregularis (strain DAOM 181602 / DAOM 197198 / MUCL 43194)</name>
    <name type="common">Arbuscular mycorrhizal fungus</name>
    <name type="synonym">Glomus intraradices</name>
    <dbReference type="NCBI Taxonomy" id="747089"/>
    <lineage>
        <taxon>Eukaryota</taxon>
        <taxon>Fungi</taxon>
        <taxon>Fungi incertae sedis</taxon>
        <taxon>Mucoromycota</taxon>
        <taxon>Glomeromycotina</taxon>
        <taxon>Glomeromycetes</taxon>
        <taxon>Glomerales</taxon>
        <taxon>Glomeraceae</taxon>
        <taxon>Rhizophagus</taxon>
    </lineage>
</organism>
<feature type="compositionally biased region" description="Polar residues" evidence="2">
    <location>
        <begin position="135"/>
        <end position="152"/>
    </location>
</feature>
<dbReference type="VEuPathDB" id="FungiDB:RhiirFUN_000076"/>
<dbReference type="EMBL" id="KI291665">
    <property type="protein sequence ID" value="ESA06410.1"/>
    <property type="molecule type" value="Genomic_DNA"/>
</dbReference>
<sequence length="279" mass="32115">MNSKKDLEAEITKLENRNRELEVDLTVKERMRLEKGEEIKIISEDEQFCEVTGFPELNSSFTHPVPKNRLILKKIQHLPRKLFSHLHPPLSPKHKLAKNVRKTVGRRQQLKIAHRKEERRLQQELIEKENHDPQKATQHTQQMNNDTPQHTPSVKDVDKNIINDPGPSTSTLTTSSSTSSISTSPTTPQILFPQYEFHINKKDAKFLSRNNIFIKCSLPPTNDSDNESTNNHKRSKARINDETDTPTSGSKRQYLQTAGWSHATHGIRFQLLECLVLLL</sequence>
<evidence type="ECO:0000256" key="1">
    <source>
        <dbReference type="SAM" id="Coils"/>
    </source>
</evidence>
<accession>U9TE46</accession>
<feature type="compositionally biased region" description="Low complexity" evidence="2">
    <location>
        <begin position="167"/>
        <end position="187"/>
    </location>
</feature>
<keyword evidence="1" id="KW-0175">Coiled coil</keyword>
<evidence type="ECO:0000256" key="2">
    <source>
        <dbReference type="SAM" id="MobiDB-lite"/>
    </source>
</evidence>
<feature type="compositionally biased region" description="Polar residues" evidence="2">
    <location>
        <begin position="219"/>
        <end position="229"/>
    </location>
</feature>